<name>A0ABN8PHB3_9CNID</name>
<organism evidence="1 2">
    <name type="scientific">Porites evermanni</name>
    <dbReference type="NCBI Taxonomy" id="104178"/>
    <lineage>
        <taxon>Eukaryota</taxon>
        <taxon>Metazoa</taxon>
        <taxon>Cnidaria</taxon>
        <taxon>Anthozoa</taxon>
        <taxon>Hexacorallia</taxon>
        <taxon>Scleractinia</taxon>
        <taxon>Fungiina</taxon>
        <taxon>Poritidae</taxon>
        <taxon>Porites</taxon>
    </lineage>
</organism>
<dbReference type="EMBL" id="CALNXI010000822">
    <property type="protein sequence ID" value="CAH3141693.1"/>
    <property type="molecule type" value="Genomic_DNA"/>
</dbReference>
<sequence>MMAANAGVIKAIVSFYCVNSDTAFERHRSRIPINDLNTVHALKKNLIQFLGLKELTIKYDLGDFDIKLYRMAPKPGGKNFGTITKESLKRITKWGAKYFTHDKSYHPVPQTSMEFANNNFIQPLLVEEISPETETAMKELVEKYRPVRQRTVREETTKDKAGALPPAVYSKEQDCDRVDLMEGLGNDLNTEEPI</sequence>
<reference evidence="1 2" key="1">
    <citation type="submission" date="2022-05" db="EMBL/GenBank/DDBJ databases">
        <authorList>
            <consortium name="Genoscope - CEA"/>
            <person name="William W."/>
        </authorList>
    </citation>
    <scope>NUCLEOTIDE SEQUENCE [LARGE SCALE GENOMIC DNA]</scope>
</reference>
<evidence type="ECO:0000313" key="2">
    <source>
        <dbReference type="Proteomes" id="UP001159427"/>
    </source>
</evidence>
<comment type="caution">
    <text evidence="1">The sequence shown here is derived from an EMBL/GenBank/DDBJ whole genome shotgun (WGS) entry which is preliminary data.</text>
</comment>
<keyword evidence="2" id="KW-1185">Reference proteome</keyword>
<proteinExistence type="predicted"/>
<accession>A0ABN8PHB3</accession>
<gene>
    <name evidence="1" type="ORF">PEVE_00042241</name>
</gene>
<feature type="non-terminal residue" evidence="1">
    <location>
        <position position="194"/>
    </location>
</feature>
<protein>
    <submittedName>
        <fullName evidence="1">Uncharacterized protein</fullName>
    </submittedName>
</protein>
<evidence type="ECO:0000313" key="1">
    <source>
        <dbReference type="EMBL" id="CAH3141693.1"/>
    </source>
</evidence>
<dbReference type="Proteomes" id="UP001159427">
    <property type="component" value="Unassembled WGS sequence"/>
</dbReference>